<name>A0A1V9ZV64_9STRA</name>
<evidence type="ECO:0000313" key="3">
    <source>
        <dbReference type="Proteomes" id="UP000243217"/>
    </source>
</evidence>
<keyword evidence="1" id="KW-0812">Transmembrane</keyword>
<comment type="caution">
    <text evidence="2">The sequence shown here is derived from an EMBL/GenBank/DDBJ whole genome shotgun (WGS) entry which is preliminary data.</text>
</comment>
<dbReference type="EMBL" id="JNBS01001344">
    <property type="protein sequence ID" value="OQS01897.1"/>
    <property type="molecule type" value="Genomic_DNA"/>
</dbReference>
<protein>
    <recommendedName>
        <fullName evidence="4">Transmembrane protein</fullName>
    </recommendedName>
</protein>
<keyword evidence="1" id="KW-1133">Transmembrane helix</keyword>
<evidence type="ECO:0008006" key="4">
    <source>
        <dbReference type="Google" id="ProtNLM"/>
    </source>
</evidence>
<dbReference type="Proteomes" id="UP000243217">
    <property type="component" value="Unassembled WGS sequence"/>
</dbReference>
<accession>A0A1V9ZV64</accession>
<feature type="transmembrane region" description="Helical" evidence="1">
    <location>
        <begin position="94"/>
        <end position="116"/>
    </location>
</feature>
<keyword evidence="1" id="KW-0472">Membrane</keyword>
<organism evidence="2 3">
    <name type="scientific">Thraustotheca clavata</name>
    <dbReference type="NCBI Taxonomy" id="74557"/>
    <lineage>
        <taxon>Eukaryota</taxon>
        <taxon>Sar</taxon>
        <taxon>Stramenopiles</taxon>
        <taxon>Oomycota</taxon>
        <taxon>Saprolegniomycetes</taxon>
        <taxon>Saprolegniales</taxon>
        <taxon>Achlyaceae</taxon>
        <taxon>Thraustotheca</taxon>
    </lineage>
</organism>
<evidence type="ECO:0000256" key="1">
    <source>
        <dbReference type="SAM" id="Phobius"/>
    </source>
</evidence>
<evidence type="ECO:0000313" key="2">
    <source>
        <dbReference type="EMBL" id="OQS01897.1"/>
    </source>
</evidence>
<sequence>MAAYLANANGTRVKGKRQLLATFNKLYEATITFIGVVIIILVLIDSVVNNWAINDYIGKAHFLKTLIATSTSAGDLESKYAFPSGRSISDMSEIGIWMLYHSIMLPLMMIVLRLYALRWYIFAHIFNRYVRFKASYAADLTQSPTVKLGVASNSLAFVRGDALTYAFLNDDVVNLANSSMKSYQLNDLGYSATRRYSPNSKDSSDQYDNTTKPTMYPKNFCTGGSIATEMAFGCCNMTLVYSDTLKKLL</sequence>
<keyword evidence="3" id="KW-1185">Reference proteome</keyword>
<reference evidence="2 3" key="1">
    <citation type="journal article" date="2014" name="Genome Biol. Evol.">
        <title>The secreted proteins of Achlya hypogyna and Thraustotheca clavata identify the ancestral oomycete secretome and reveal gene acquisitions by horizontal gene transfer.</title>
        <authorList>
            <person name="Misner I."/>
            <person name="Blouin N."/>
            <person name="Leonard G."/>
            <person name="Richards T.A."/>
            <person name="Lane C.E."/>
        </authorList>
    </citation>
    <scope>NUCLEOTIDE SEQUENCE [LARGE SCALE GENOMIC DNA]</scope>
    <source>
        <strain evidence="2 3">ATCC 34112</strain>
    </source>
</reference>
<feature type="transmembrane region" description="Helical" evidence="1">
    <location>
        <begin position="26"/>
        <end position="44"/>
    </location>
</feature>
<gene>
    <name evidence="2" type="ORF">THRCLA_05668</name>
</gene>
<dbReference type="AlphaFoldDB" id="A0A1V9ZV64"/>
<proteinExistence type="predicted"/>